<feature type="compositionally biased region" description="Pro residues" evidence="1">
    <location>
        <begin position="1"/>
        <end position="13"/>
    </location>
</feature>
<reference evidence="2" key="1">
    <citation type="journal article" date="2013" name="Nat. Commun.">
        <title>Whole-genome sequencing of Oryza brachyantha reveals mechanisms underlying Oryza genome evolution.</title>
        <authorList>
            <person name="Chen J."/>
            <person name="Huang Q."/>
            <person name="Gao D."/>
            <person name="Wang J."/>
            <person name="Lang Y."/>
            <person name="Liu T."/>
            <person name="Li B."/>
            <person name="Bai Z."/>
            <person name="Luis Goicoechea J."/>
            <person name="Liang C."/>
            <person name="Chen C."/>
            <person name="Zhang W."/>
            <person name="Sun S."/>
            <person name="Liao Y."/>
            <person name="Zhang X."/>
            <person name="Yang L."/>
            <person name="Song C."/>
            <person name="Wang M."/>
            <person name="Shi J."/>
            <person name="Liu G."/>
            <person name="Liu J."/>
            <person name="Zhou H."/>
            <person name="Zhou W."/>
            <person name="Yu Q."/>
            <person name="An N."/>
            <person name="Chen Y."/>
            <person name="Cai Q."/>
            <person name="Wang B."/>
            <person name="Liu B."/>
            <person name="Min J."/>
            <person name="Huang Y."/>
            <person name="Wu H."/>
            <person name="Li Z."/>
            <person name="Zhang Y."/>
            <person name="Yin Y."/>
            <person name="Song W."/>
            <person name="Jiang J."/>
            <person name="Jackson S.A."/>
            <person name="Wing R.A."/>
            <person name="Wang J."/>
            <person name="Chen M."/>
        </authorList>
    </citation>
    <scope>NUCLEOTIDE SEQUENCE [LARGE SCALE GENOMIC DNA]</scope>
    <source>
        <strain evidence="2">cv. IRGC 101232</strain>
    </source>
</reference>
<feature type="region of interest" description="Disordered" evidence="1">
    <location>
        <begin position="49"/>
        <end position="77"/>
    </location>
</feature>
<dbReference type="Proteomes" id="UP000006038">
    <property type="component" value="Chromosome 6"/>
</dbReference>
<dbReference type="EnsemblPlants" id="OB06G20000.1">
    <property type="protein sequence ID" value="OB06G20000.1"/>
    <property type="gene ID" value="OB06G20000"/>
</dbReference>
<protein>
    <submittedName>
        <fullName evidence="2">Uncharacterized protein</fullName>
    </submittedName>
</protein>
<reference evidence="2" key="2">
    <citation type="submission" date="2013-04" db="UniProtKB">
        <authorList>
            <consortium name="EnsemblPlants"/>
        </authorList>
    </citation>
    <scope>IDENTIFICATION</scope>
</reference>
<dbReference type="AlphaFoldDB" id="J3MDA6"/>
<evidence type="ECO:0000313" key="2">
    <source>
        <dbReference type="EnsemblPlants" id="OB06G20000.1"/>
    </source>
</evidence>
<evidence type="ECO:0000313" key="3">
    <source>
        <dbReference type="Proteomes" id="UP000006038"/>
    </source>
</evidence>
<organism evidence="2">
    <name type="scientific">Oryza brachyantha</name>
    <name type="common">malo sina</name>
    <dbReference type="NCBI Taxonomy" id="4533"/>
    <lineage>
        <taxon>Eukaryota</taxon>
        <taxon>Viridiplantae</taxon>
        <taxon>Streptophyta</taxon>
        <taxon>Embryophyta</taxon>
        <taxon>Tracheophyta</taxon>
        <taxon>Spermatophyta</taxon>
        <taxon>Magnoliopsida</taxon>
        <taxon>Liliopsida</taxon>
        <taxon>Poales</taxon>
        <taxon>Poaceae</taxon>
        <taxon>BOP clade</taxon>
        <taxon>Oryzoideae</taxon>
        <taxon>Oryzeae</taxon>
        <taxon>Oryzinae</taxon>
        <taxon>Oryza</taxon>
    </lineage>
</organism>
<feature type="region of interest" description="Disordered" evidence="1">
    <location>
        <begin position="1"/>
        <end position="23"/>
    </location>
</feature>
<accession>J3MDA6</accession>
<evidence type="ECO:0000256" key="1">
    <source>
        <dbReference type="SAM" id="MobiDB-lite"/>
    </source>
</evidence>
<keyword evidence="3" id="KW-1185">Reference proteome</keyword>
<name>J3MDA6_ORYBR</name>
<proteinExistence type="predicted"/>
<dbReference type="Gramene" id="OB06G20000.1">
    <property type="protein sequence ID" value="OB06G20000.1"/>
    <property type="gene ID" value="OB06G20000"/>
</dbReference>
<sequence length="77" mass="8637">RRLPPPPPPPTPPQGRKDRRSQARKVDNLCCSIPFCFRCMRFESNRCGWGSKSSRRTPVRSGDLKCIGGRRGGEKPG</sequence>
<dbReference type="HOGENOM" id="CLU_2645326_0_0_1"/>